<dbReference type="Gene3D" id="3.40.1110.10">
    <property type="entry name" value="Calcium-transporting ATPase, cytoplasmic domain N"/>
    <property type="match status" value="1"/>
</dbReference>
<dbReference type="PRINTS" id="PR00119">
    <property type="entry name" value="CATATPASE"/>
</dbReference>
<dbReference type="InterPro" id="IPR023299">
    <property type="entry name" value="ATPase_P-typ_cyto_dom_N"/>
</dbReference>
<keyword evidence="11 14" id="KW-1133">Transmembrane helix</keyword>
<keyword evidence="10" id="KW-1278">Translocase</keyword>
<feature type="transmembrane region" description="Helical" evidence="14">
    <location>
        <begin position="381"/>
        <end position="404"/>
    </location>
</feature>
<dbReference type="GO" id="GO:0060003">
    <property type="term" value="P:copper ion export"/>
    <property type="evidence" value="ECO:0007669"/>
    <property type="project" value="UniProtKB-ARBA"/>
</dbReference>
<evidence type="ECO:0000256" key="13">
    <source>
        <dbReference type="ARBA" id="ARBA00023136"/>
    </source>
</evidence>
<dbReference type="GO" id="GO:0055070">
    <property type="term" value="P:copper ion homeostasis"/>
    <property type="evidence" value="ECO:0007669"/>
    <property type="project" value="TreeGrafter"/>
</dbReference>
<dbReference type="SFLD" id="SFLDF00027">
    <property type="entry name" value="p-type_atpase"/>
    <property type="match status" value="1"/>
</dbReference>
<keyword evidence="6 14" id="KW-0812">Transmembrane</keyword>
<evidence type="ECO:0000256" key="6">
    <source>
        <dbReference type="ARBA" id="ARBA00022692"/>
    </source>
</evidence>
<evidence type="ECO:0000256" key="9">
    <source>
        <dbReference type="ARBA" id="ARBA00022840"/>
    </source>
</evidence>
<dbReference type="InterPro" id="IPR036163">
    <property type="entry name" value="HMA_dom_sf"/>
</dbReference>
<evidence type="ECO:0000256" key="1">
    <source>
        <dbReference type="ARBA" id="ARBA00004651"/>
    </source>
</evidence>
<evidence type="ECO:0000256" key="14">
    <source>
        <dbReference type="RuleBase" id="RU362081"/>
    </source>
</evidence>
<dbReference type="PANTHER" id="PTHR43520:SF8">
    <property type="entry name" value="P-TYPE CU(+) TRANSPORTER"/>
    <property type="match status" value="1"/>
</dbReference>
<dbReference type="InterPro" id="IPR023298">
    <property type="entry name" value="ATPase_P-typ_TM_dom_sf"/>
</dbReference>
<evidence type="ECO:0000256" key="5">
    <source>
        <dbReference type="ARBA" id="ARBA00022475"/>
    </source>
</evidence>
<feature type="transmembrane region" description="Helical" evidence="14">
    <location>
        <begin position="697"/>
        <end position="719"/>
    </location>
</feature>
<dbReference type="SUPFAM" id="SSF56784">
    <property type="entry name" value="HAD-like"/>
    <property type="match status" value="1"/>
</dbReference>
<accession>A9INY1</accession>
<feature type="transmembrane region" description="Helical" evidence="14">
    <location>
        <begin position="200"/>
        <end position="219"/>
    </location>
</feature>
<dbReference type="eggNOG" id="COG2217">
    <property type="taxonomic scope" value="Bacteria"/>
</dbReference>
<feature type="transmembrane region" description="Helical" evidence="14">
    <location>
        <begin position="353"/>
        <end position="375"/>
    </location>
</feature>
<dbReference type="PROSITE" id="PS00154">
    <property type="entry name" value="ATPASE_E1_E2"/>
    <property type="match status" value="1"/>
</dbReference>
<evidence type="ECO:0000256" key="3">
    <source>
        <dbReference type="ARBA" id="ARBA00012517"/>
    </source>
</evidence>
<dbReference type="GO" id="GO:0005524">
    <property type="term" value="F:ATP binding"/>
    <property type="evidence" value="ECO:0007669"/>
    <property type="project" value="UniProtKB-UniRule"/>
</dbReference>
<dbReference type="Pfam" id="PF00403">
    <property type="entry name" value="HMA"/>
    <property type="match status" value="1"/>
</dbReference>
<feature type="transmembrane region" description="Helical" evidence="14">
    <location>
        <begin position="725"/>
        <end position="744"/>
    </location>
</feature>
<dbReference type="NCBIfam" id="TIGR01511">
    <property type="entry name" value="ATPase-IB1_Cu"/>
    <property type="match status" value="1"/>
</dbReference>
<dbReference type="Gene3D" id="2.70.150.10">
    <property type="entry name" value="Calcium-transporting ATPase, cytoplasmic transduction domain A"/>
    <property type="match status" value="1"/>
</dbReference>
<evidence type="ECO:0000313" key="17">
    <source>
        <dbReference type="Proteomes" id="UP000001225"/>
    </source>
</evidence>
<evidence type="ECO:0000256" key="11">
    <source>
        <dbReference type="ARBA" id="ARBA00022989"/>
    </source>
</evidence>
<evidence type="ECO:0000256" key="7">
    <source>
        <dbReference type="ARBA" id="ARBA00022723"/>
    </source>
</evidence>
<keyword evidence="16" id="KW-0378">Hydrolase</keyword>
<dbReference type="PROSITE" id="PS01047">
    <property type="entry name" value="HMA_1"/>
    <property type="match status" value="1"/>
</dbReference>
<evidence type="ECO:0000256" key="4">
    <source>
        <dbReference type="ARBA" id="ARBA00022448"/>
    </source>
</evidence>
<dbReference type="InterPro" id="IPR027256">
    <property type="entry name" value="P-typ_ATPase_IB"/>
</dbReference>
<dbReference type="NCBIfam" id="TIGR01494">
    <property type="entry name" value="ATPase_P-type"/>
    <property type="match status" value="1"/>
</dbReference>
<dbReference type="PRINTS" id="PR00943">
    <property type="entry name" value="CUATPASE"/>
</dbReference>
<comment type="subcellular location">
    <subcellularLocation>
        <location evidence="1">Cell membrane</location>
        <topology evidence="1">Multi-pass membrane protein</topology>
    </subcellularLocation>
</comment>
<proteinExistence type="inferred from homology"/>
<dbReference type="InterPro" id="IPR059000">
    <property type="entry name" value="ATPase_P-type_domA"/>
</dbReference>
<dbReference type="PANTHER" id="PTHR43520">
    <property type="entry name" value="ATP7, ISOFORM B"/>
    <property type="match status" value="1"/>
</dbReference>
<dbReference type="SUPFAM" id="SSF81665">
    <property type="entry name" value="Calcium ATPase, transmembrane domain M"/>
    <property type="match status" value="1"/>
</dbReference>
<evidence type="ECO:0000256" key="8">
    <source>
        <dbReference type="ARBA" id="ARBA00022741"/>
    </source>
</evidence>
<dbReference type="GO" id="GO:0140581">
    <property type="term" value="F:P-type monovalent copper transporter activity"/>
    <property type="evidence" value="ECO:0007669"/>
    <property type="project" value="UniProtKB-EC"/>
</dbReference>
<keyword evidence="7 14" id="KW-0479">Metal-binding</keyword>
<dbReference type="CDD" id="cd00371">
    <property type="entry name" value="HMA"/>
    <property type="match status" value="1"/>
</dbReference>
<protein>
    <recommendedName>
        <fullName evidence="3">P-type Cu(+) transporter</fullName>
        <ecNumber evidence="3">7.2.2.8</ecNumber>
    </recommendedName>
</protein>
<feature type="transmembrane region" description="Helical" evidence="14">
    <location>
        <begin position="136"/>
        <end position="160"/>
    </location>
</feature>
<keyword evidence="8 14" id="KW-0547">Nucleotide-binding</keyword>
<dbReference type="Gene3D" id="3.40.50.1000">
    <property type="entry name" value="HAD superfamily/HAD-like"/>
    <property type="match status" value="1"/>
</dbReference>
<dbReference type="NCBIfam" id="TIGR01525">
    <property type="entry name" value="ATPase-IB_hvy"/>
    <property type="match status" value="1"/>
</dbReference>
<dbReference type="GO" id="GO:0005507">
    <property type="term" value="F:copper ion binding"/>
    <property type="evidence" value="ECO:0007669"/>
    <property type="project" value="TreeGrafter"/>
</dbReference>
<keyword evidence="12" id="KW-0406">Ion transport</keyword>
<dbReference type="InterPro" id="IPR036412">
    <property type="entry name" value="HAD-like_sf"/>
</dbReference>
<dbReference type="SFLD" id="SFLDG00002">
    <property type="entry name" value="C1.7:_P-type_atpase_like"/>
    <property type="match status" value="1"/>
</dbReference>
<dbReference type="GO" id="GO:0016887">
    <property type="term" value="F:ATP hydrolysis activity"/>
    <property type="evidence" value="ECO:0007669"/>
    <property type="project" value="InterPro"/>
</dbReference>
<dbReference type="FunFam" id="2.70.150.10:FF:000020">
    <property type="entry name" value="Copper-exporting P-type ATPase A"/>
    <property type="match status" value="1"/>
</dbReference>
<organism evidence="16 17">
    <name type="scientific">Bordetella petrii (strain ATCC BAA-461 / DSM 12804 / CCUG 43448 / CIP 107267 / Se-1111R)</name>
    <dbReference type="NCBI Taxonomy" id="340100"/>
    <lineage>
        <taxon>Bacteria</taxon>
        <taxon>Pseudomonadati</taxon>
        <taxon>Pseudomonadota</taxon>
        <taxon>Betaproteobacteria</taxon>
        <taxon>Burkholderiales</taxon>
        <taxon>Alcaligenaceae</taxon>
        <taxon>Bordetella</taxon>
    </lineage>
</organism>
<dbReference type="STRING" id="94624.Bpet2541"/>
<dbReference type="SFLD" id="SFLDS00003">
    <property type="entry name" value="Haloacid_Dehalogenase"/>
    <property type="match status" value="1"/>
</dbReference>
<dbReference type="Pfam" id="PF00702">
    <property type="entry name" value="Hydrolase"/>
    <property type="match status" value="1"/>
</dbReference>
<dbReference type="GO" id="GO:0005886">
    <property type="term" value="C:plasma membrane"/>
    <property type="evidence" value="ECO:0007669"/>
    <property type="project" value="UniProtKB-SubCell"/>
</dbReference>
<gene>
    <name evidence="16" type="ordered locus">Bpet2541</name>
</gene>
<keyword evidence="9 14" id="KW-0067">ATP-binding</keyword>
<dbReference type="InterPro" id="IPR017969">
    <property type="entry name" value="Heavy-metal-associated_CS"/>
</dbReference>
<keyword evidence="4" id="KW-0813">Transport</keyword>
<dbReference type="InterPro" id="IPR001757">
    <property type="entry name" value="P_typ_ATPase"/>
</dbReference>
<evidence type="ECO:0000256" key="12">
    <source>
        <dbReference type="ARBA" id="ARBA00023065"/>
    </source>
</evidence>
<dbReference type="GO" id="GO:0043682">
    <property type="term" value="F:P-type divalent copper transporter activity"/>
    <property type="evidence" value="ECO:0007669"/>
    <property type="project" value="TreeGrafter"/>
</dbReference>
<dbReference type="EMBL" id="AM902716">
    <property type="protein sequence ID" value="CAP42883.1"/>
    <property type="molecule type" value="Genomic_DNA"/>
</dbReference>
<sequence length="766" mass="79855">MTAPTLVQTELAIEGMTCASCVKRVEKALSAVAGVGAASVNLATESARVEHDPAADAQALVAAVARVGYTAHPIAAQDGHEARQEQARADEARSLRRAFTVALVLTLPVFVLEMGSHIFPAMHHWVATRLGTQNSWLLQFALTTAVLAWPGRVFFTKGLAALWRRAPEMNSLVAVGAGAAWAYSVAATFAAQWLPANARYVYYEAAAVIVTLILLGRMLEARAKGRTGAAIKRLIGLQPRTARVLRDGQAHDVPIEQVRRGEHVVVRPGEKIPIDGEIIEGSSYVDESMLTGEPMPVEKRAGMRATGGTLNTSGSFTLRVTHTGADTMLARIIHMVQTAQGAKLPIQTLVDQITAWFVPAVMAIALLAFAAWLAWGPSPALPLALVNAVAVLIIACPCAMGLATPTSIMVGTGRAADLGVLFRQGDALQALRDVEVVAFDKTGTLTLGKPALVGLQAAPGFDGDQVLGWLAAVQERSEHPIARAIVAAARSRGLPALPADDFQAVTGAGVQARVDGRRIVAGAARLMAQHAVDLAVFGEQAADWGAEGKTPVYVAVDGRAAALVAVSDPLKPSAASAINALHALGIKTAMITGDNELTARSVARQLGIDEVRAEVLPDGKVAAIEALRAGGRKLAFVGDGINDAPALAASDVGIAIGTGTDVAIEAASVVLMADDLHGVPNAIGLSRATLANIRQNLFWAFAYNAALIPLAAGALYPAFGLQLSPIFAAGAMALSSVFVLGNALRLRAYRPAHPPAHSPAREDQPS</sequence>
<keyword evidence="13 14" id="KW-0472">Membrane</keyword>
<dbReference type="Proteomes" id="UP000001225">
    <property type="component" value="Chromosome"/>
</dbReference>
<evidence type="ECO:0000313" key="16">
    <source>
        <dbReference type="EMBL" id="CAP42883.1"/>
    </source>
</evidence>
<dbReference type="SUPFAM" id="SSF81653">
    <property type="entry name" value="Calcium ATPase, transduction domain A"/>
    <property type="match status" value="1"/>
</dbReference>
<comment type="similarity">
    <text evidence="2 14">Belongs to the cation transport ATPase (P-type) (TC 3.A.3) family. Type IB subfamily.</text>
</comment>
<evidence type="ECO:0000256" key="2">
    <source>
        <dbReference type="ARBA" id="ARBA00006024"/>
    </source>
</evidence>
<feature type="domain" description="HMA" evidence="15">
    <location>
        <begin position="7"/>
        <end position="72"/>
    </location>
</feature>
<keyword evidence="17" id="KW-1185">Reference proteome</keyword>
<dbReference type="PROSITE" id="PS50846">
    <property type="entry name" value="HMA_2"/>
    <property type="match status" value="1"/>
</dbReference>
<dbReference type="InterPro" id="IPR018303">
    <property type="entry name" value="ATPase_P-typ_P_site"/>
</dbReference>
<dbReference type="FunFam" id="3.30.70.100:FF:000005">
    <property type="entry name" value="Copper-exporting P-type ATPase A"/>
    <property type="match status" value="1"/>
</dbReference>
<dbReference type="Gene3D" id="3.30.70.100">
    <property type="match status" value="1"/>
</dbReference>
<dbReference type="InterPro" id="IPR044492">
    <property type="entry name" value="P_typ_ATPase_HD_dom"/>
</dbReference>
<dbReference type="SUPFAM" id="SSF55008">
    <property type="entry name" value="HMA, heavy metal-associated domain"/>
    <property type="match status" value="1"/>
</dbReference>
<keyword evidence="5 14" id="KW-1003">Cell membrane</keyword>
<feature type="transmembrane region" description="Helical" evidence="14">
    <location>
        <begin position="98"/>
        <end position="116"/>
    </location>
</feature>
<dbReference type="Pfam" id="PF00122">
    <property type="entry name" value="E1-E2_ATPase"/>
    <property type="match status" value="1"/>
</dbReference>
<dbReference type="KEGG" id="bpt:Bpet2541"/>
<feature type="transmembrane region" description="Helical" evidence="14">
    <location>
        <begin position="172"/>
        <end position="194"/>
    </location>
</feature>
<dbReference type="EC" id="7.2.2.8" evidence="3"/>
<dbReference type="InterPro" id="IPR006121">
    <property type="entry name" value="HMA_dom"/>
</dbReference>
<reference evidence="16 17" key="1">
    <citation type="journal article" date="2008" name="BMC Genomics">
        <title>The missing link: Bordetella petrii is endowed with both the metabolic versatility of environmental bacteria and virulence traits of pathogenic Bordetellae.</title>
        <authorList>
            <person name="Gross R."/>
            <person name="Guzman C.A."/>
            <person name="Sebaihia M."/>
            <person name="Martins Dos Santos V.A."/>
            <person name="Pieper D.H."/>
            <person name="Koebnik R."/>
            <person name="Lechner M."/>
            <person name="Bartels D."/>
            <person name="Buhrmester J."/>
            <person name="Choudhuri J.V."/>
            <person name="Ebensen T."/>
            <person name="Gaigalat L."/>
            <person name="Herrmann S."/>
            <person name="Khachane A.N."/>
            <person name="Larisch C."/>
            <person name="Link S."/>
            <person name="Linke B."/>
            <person name="Meyer F."/>
            <person name="Mormann S."/>
            <person name="Nakunst D."/>
            <person name="Rueckert C."/>
            <person name="Schneiker-Bekel S."/>
            <person name="Schulze K."/>
            <person name="Vorhoelter F.J."/>
            <person name="Yevsa T."/>
            <person name="Engle J.T."/>
            <person name="Goldman W.E."/>
            <person name="Puehler A."/>
            <person name="Goebel U.B."/>
            <person name="Goesmann A."/>
            <person name="Bloecker H."/>
            <person name="Kaiser O."/>
            <person name="Martinez-Arias R."/>
        </authorList>
    </citation>
    <scope>NUCLEOTIDE SEQUENCE [LARGE SCALE GENOMIC DNA]</scope>
    <source>
        <strain evidence="17">ATCC BAA-461 / DSM 12804 / CCUG 43448 / CIP 107267 / Se-1111R</strain>
    </source>
</reference>
<dbReference type="InterPro" id="IPR008250">
    <property type="entry name" value="ATPase_P-typ_transduc_dom_A_sf"/>
</dbReference>
<dbReference type="InterPro" id="IPR023214">
    <property type="entry name" value="HAD_sf"/>
</dbReference>
<dbReference type="CDD" id="cd02094">
    <property type="entry name" value="P-type_ATPase_Cu-like"/>
    <property type="match status" value="1"/>
</dbReference>
<evidence type="ECO:0000256" key="10">
    <source>
        <dbReference type="ARBA" id="ARBA00022967"/>
    </source>
</evidence>
<name>A9INY1_BORPD</name>
<dbReference type="AlphaFoldDB" id="A9INY1"/>
<evidence type="ECO:0000259" key="15">
    <source>
        <dbReference type="PROSITE" id="PS50846"/>
    </source>
</evidence>